<feature type="binding site" evidence="7">
    <location>
        <position position="214"/>
    </location>
    <ligand>
        <name>Mg(2+)</name>
        <dbReference type="ChEBI" id="CHEBI:18420"/>
        <label>1</label>
        <note>catalytic</note>
    </ligand>
</feature>
<evidence type="ECO:0000256" key="7">
    <source>
        <dbReference type="PIRSR" id="PIRSR600760-2"/>
    </source>
</evidence>
<dbReference type="PANTHER" id="PTHR20854:SF4">
    <property type="entry name" value="INOSITOL-1-MONOPHOSPHATASE-RELATED"/>
    <property type="match status" value="1"/>
</dbReference>
<sequence>MNKIPLGQLLDVAICAAEAAGNHALANKHRRTEANDIFDHDIKLVLDVECQKIAEEVIASEFPEHGILGEEDIRGNPAEAYEWIIDPIDGTMNYTHGHPFWCCSIAVRHHETILAGCVFAPEFGDYYTAHIEDVAKLNGQPIRVSKTKRLQDAMIFTGLSKHMRSHKEPHFEMFQMLALNTRKVRINGSAALDLCHVATGTSDGFFETSIYLWDYAAAGLIAERAGAVLFLYPHQDIPHGATVLCANEHLIDGLRAIHTKCI</sequence>
<dbReference type="GO" id="GO:0046872">
    <property type="term" value="F:metal ion binding"/>
    <property type="evidence" value="ECO:0007669"/>
    <property type="project" value="UniProtKB-KW"/>
</dbReference>
<evidence type="ECO:0000313" key="9">
    <source>
        <dbReference type="EMBL" id="VGO21803.1"/>
    </source>
</evidence>
<dbReference type="SUPFAM" id="SSF56655">
    <property type="entry name" value="Carbohydrate phosphatase"/>
    <property type="match status" value="1"/>
</dbReference>
<dbReference type="CDD" id="cd01639">
    <property type="entry name" value="IMPase"/>
    <property type="match status" value="1"/>
</dbReference>
<feature type="binding site" evidence="7">
    <location>
        <position position="88"/>
    </location>
    <ligand>
        <name>Mg(2+)</name>
        <dbReference type="ChEBI" id="CHEBI:18420"/>
        <label>1</label>
        <note>catalytic</note>
    </ligand>
</feature>
<evidence type="ECO:0000256" key="4">
    <source>
        <dbReference type="ARBA" id="ARBA00022723"/>
    </source>
</evidence>
<dbReference type="PROSITE" id="PS00629">
    <property type="entry name" value="IMP_1"/>
    <property type="match status" value="1"/>
</dbReference>
<proteinExistence type="inferred from homology"/>
<dbReference type="GO" id="GO:0008934">
    <property type="term" value="F:inositol monophosphate 1-phosphatase activity"/>
    <property type="evidence" value="ECO:0007669"/>
    <property type="project" value="InterPro"/>
</dbReference>
<dbReference type="GO" id="GO:0006020">
    <property type="term" value="P:inositol metabolic process"/>
    <property type="evidence" value="ECO:0007669"/>
    <property type="project" value="TreeGrafter"/>
</dbReference>
<dbReference type="InterPro" id="IPR000760">
    <property type="entry name" value="Inositol_monophosphatase-like"/>
</dbReference>
<keyword evidence="10" id="KW-1185">Reference proteome</keyword>
<feature type="binding site" evidence="7">
    <location>
        <position position="86"/>
    </location>
    <ligand>
        <name>Mg(2+)</name>
        <dbReference type="ChEBI" id="CHEBI:18420"/>
        <label>1</label>
        <note>catalytic</note>
    </ligand>
</feature>
<dbReference type="EC" id="3.1.3.25" evidence="8"/>
<dbReference type="PRINTS" id="PR00377">
    <property type="entry name" value="IMPHPHTASES"/>
</dbReference>
<evidence type="ECO:0000256" key="3">
    <source>
        <dbReference type="ARBA" id="ARBA00009759"/>
    </source>
</evidence>
<dbReference type="InterPro" id="IPR020550">
    <property type="entry name" value="Inositol_monophosphatase_CS"/>
</dbReference>
<protein>
    <recommendedName>
        <fullName evidence="8">Inositol-1-monophosphatase</fullName>
        <ecNumber evidence="8">3.1.3.25</ecNumber>
    </recommendedName>
</protein>
<dbReference type="PROSITE" id="PS00630">
    <property type="entry name" value="IMP_2"/>
    <property type="match status" value="1"/>
</dbReference>
<comment type="catalytic activity">
    <reaction evidence="1 8">
        <text>a myo-inositol phosphate + H2O = myo-inositol + phosphate</text>
        <dbReference type="Rhea" id="RHEA:24056"/>
        <dbReference type="ChEBI" id="CHEBI:15377"/>
        <dbReference type="ChEBI" id="CHEBI:17268"/>
        <dbReference type="ChEBI" id="CHEBI:43474"/>
        <dbReference type="ChEBI" id="CHEBI:84139"/>
        <dbReference type="EC" id="3.1.3.25"/>
    </reaction>
</comment>
<dbReference type="GO" id="GO:0007165">
    <property type="term" value="P:signal transduction"/>
    <property type="evidence" value="ECO:0007669"/>
    <property type="project" value="TreeGrafter"/>
</dbReference>
<evidence type="ECO:0000256" key="5">
    <source>
        <dbReference type="ARBA" id="ARBA00022801"/>
    </source>
</evidence>
<keyword evidence="4 7" id="KW-0479">Metal-binding</keyword>
<dbReference type="InterPro" id="IPR020583">
    <property type="entry name" value="Inositol_monoP_metal-BS"/>
</dbReference>
<dbReference type="Gene3D" id="3.40.190.80">
    <property type="match status" value="1"/>
</dbReference>
<accession>A0A6C2UPD5</accession>
<evidence type="ECO:0000256" key="2">
    <source>
        <dbReference type="ARBA" id="ARBA00001946"/>
    </source>
</evidence>
<keyword evidence="6 7" id="KW-0460">Magnesium</keyword>
<dbReference type="Pfam" id="PF00459">
    <property type="entry name" value="Inositol_P"/>
    <property type="match status" value="1"/>
</dbReference>
<dbReference type="Gene3D" id="3.30.540.10">
    <property type="entry name" value="Fructose-1,6-Bisphosphatase, subunit A, domain 1"/>
    <property type="match status" value="1"/>
</dbReference>
<dbReference type="InterPro" id="IPR033942">
    <property type="entry name" value="IMPase"/>
</dbReference>
<gene>
    <name evidence="9" type="primary">suhB_1</name>
    <name evidence="9" type="ORF">SCARR_03880</name>
</gene>
<dbReference type="Proteomes" id="UP000346198">
    <property type="component" value="Unassembled WGS sequence"/>
</dbReference>
<dbReference type="AlphaFoldDB" id="A0A6C2UPD5"/>
<dbReference type="EMBL" id="CAAHFH010000002">
    <property type="protein sequence ID" value="VGO21803.1"/>
    <property type="molecule type" value="Genomic_DNA"/>
</dbReference>
<name>A0A6C2UPD5_9BACT</name>
<organism evidence="9 10">
    <name type="scientific">Pontiella sulfatireligans</name>
    <dbReference type="NCBI Taxonomy" id="2750658"/>
    <lineage>
        <taxon>Bacteria</taxon>
        <taxon>Pseudomonadati</taxon>
        <taxon>Kiritimatiellota</taxon>
        <taxon>Kiritimatiellia</taxon>
        <taxon>Kiritimatiellales</taxon>
        <taxon>Pontiellaceae</taxon>
        <taxon>Pontiella</taxon>
    </lineage>
</organism>
<evidence type="ECO:0000256" key="6">
    <source>
        <dbReference type="ARBA" id="ARBA00022842"/>
    </source>
</evidence>
<feature type="binding site" evidence="7">
    <location>
        <position position="70"/>
    </location>
    <ligand>
        <name>Mg(2+)</name>
        <dbReference type="ChEBI" id="CHEBI:18420"/>
        <label>1</label>
        <note>catalytic</note>
    </ligand>
</feature>
<feature type="binding site" evidence="7">
    <location>
        <position position="89"/>
    </location>
    <ligand>
        <name>Mg(2+)</name>
        <dbReference type="ChEBI" id="CHEBI:18420"/>
        <label>1</label>
        <note>catalytic</note>
    </ligand>
</feature>
<keyword evidence="5 8" id="KW-0378">Hydrolase</keyword>
<evidence type="ECO:0000256" key="1">
    <source>
        <dbReference type="ARBA" id="ARBA00001033"/>
    </source>
</evidence>
<reference evidence="9 10" key="1">
    <citation type="submission" date="2019-04" db="EMBL/GenBank/DDBJ databases">
        <authorList>
            <person name="Van Vliet M D."/>
        </authorList>
    </citation>
    <scope>NUCLEOTIDE SEQUENCE [LARGE SCALE GENOMIC DNA]</scope>
    <source>
        <strain evidence="9 10">F21</strain>
    </source>
</reference>
<dbReference type="PANTHER" id="PTHR20854">
    <property type="entry name" value="INOSITOL MONOPHOSPHATASE"/>
    <property type="match status" value="1"/>
</dbReference>
<evidence type="ECO:0000256" key="8">
    <source>
        <dbReference type="RuleBase" id="RU364068"/>
    </source>
</evidence>
<dbReference type="GO" id="GO:0046854">
    <property type="term" value="P:phosphatidylinositol phosphate biosynthetic process"/>
    <property type="evidence" value="ECO:0007669"/>
    <property type="project" value="InterPro"/>
</dbReference>
<comment type="similarity">
    <text evidence="3 8">Belongs to the inositol monophosphatase superfamily.</text>
</comment>
<dbReference type="RefSeq" id="WP_136063239.1">
    <property type="nucleotide sequence ID" value="NZ_CAAHFH010000002.1"/>
</dbReference>
<evidence type="ECO:0000313" key="10">
    <source>
        <dbReference type="Proteomes" id="UP000346198"/>
    </source>
</evidence>
<comment type="cofactor">
    <cofactor evidence="2 7 8">
        <name>Mg(2+)</name>
        <dbReference type="ChEBI" id="CHEBI:18420"/>
    </cofactor>
</comment>